<comment type="similarity">
    <text evidence="1 10">Belongs to the GatB/GatE family. GatB subfamily.</text>
</comment>
<gene>
    <name evidence="12" type="ORF">R5R35_000026</name>
</gene>
<dbReference type="NCBIfam" id="NF004014">
    <property type="entry name" value="PRK05477.1-4"/>
    <property type="match status" value="1"/>
</dbReference>
<comment type="subcellular location">
    <subcellularLocation>
        <location evidence="10">Mitochondrion</location>
    </subcellularLocation>
</comment>
<dbReference type="EMBL" id="JAZDUA010000188">
    <property type="protein sequence ID" value="KAK7865000.1"/>
    <property type="molecule type" value="Genomic_DNA"/>
</dbReference>
<evidence type="ECO:0000313" key="12">
    <source>
        <dbReference type="EMBL" id="KAK7865000.1"/>
    </source>
</evidence>
<dbReference type="SUPFAM" id="SSF55931">
    <property type="entry name" value="Glutamine synthetase/guanido kinase"/>
    <property type="match status" value="1"/>
</dbReference>
<evidence type="ECO:0000256" key="5">
    <source>
        <dbReference type="ARBA" id="ARBA00022840"/>
    </source>
</evidence>
<dbReference type="InterPro" id="IPR004413">
    <property type="entry name" value="GatB"/>
</dbReference>
<dbReference type="GO" id="GO:0050567">
    <property type="term" value="F:glutaminyl-tRNA synthase (glutamine-hydrolyzing) activity"/>
    <property type="evidence" value="ECO:0007669"/>
    <property type="project" value="UniProtKB-UniRule"/>
</dbReference>
<feature type="domain" description="Asn/Gln amidotransferase" evidence="11">
    <location>
        <begin position="386"/>
        <end position="535"/>
    </location>
</feature>
<organism evidence="12 13">
    <name type="scientific">Gryllus longicercus</name>
    <dbReference type="NCBI Taxonomy" id="2509291"/>
    <lineage>
        <taxon>Eukaryota</taxon>
        <taxon>Metazoa</taxon>
        <taxon>Ecdysozoa</taxon>
        <taxon>Arthropoda</taxon>
        <taxon>Hexapoda</taxon>
        <taxon>Insecta</taxon>
        <taxon>Pterygota</taxon>
        <taxon>Neoptera</taxon>
        <taxon>Polyneoptera</taxon>
        <taxon>Orthoptera</taxon>
        <taxon>Ensifera</taxon>
        <taxon>Gryllidea</taxon>
        <taxon>Grylloidea</taxon>
        <taxon>Gryllidae</taxon>
        <taxon>Gryllinae</taxon>
        <taxon>Gryllus</taxon>
    </lineage>
</organism>
<accession>A0AAN9VHI1</accession>
<evidence type="ECO:0000256" key="9">
    <source>
        <dbReference type="ARBA" id="ARBA00047913"/>
    </source>
</evidence>
<dbReference type="NCBIfam" id="TIGR00133">
    <property type="entry name" value="gatB"/>
    <property type="match status" value="1"/>
</dbReference>
<comment type="caution">
    <text evidence="12">The sequence shown here is derived from an EMBL/GenBank/DDBJ whole genome shotgun (WGS) entry which is preliminary data.</text>
</comment>
<keyword evidence="5 10" id="KW-0067">ATP-binding</keyword>
<dbReference type="HAMAP" id="MF_00121">
    <property type="entry name" value="GatB"/>
    <property type="match status" value="1"/>
</dbReference>
<dbReference type="GO" id="GO:0005739">
    <property type="term" value="C:mitochondrion"/>
    <property type="evidence" value="ECO:0007669"/>
    <property type="project" value="UniProtKB-SubCell"/>
</dbReference>
<dbReference type="InterPro" id="IPR042114">
    <property type="entry name" value="GatB_C_1"/>
</dbReference>
<dbReference type="GO" id="GO:0070681">
    <property type="term" value="P:glutaminyl-tRNAGln biosynthesis via transamidation"/>
    <property type="evidence" value="ECO:0007669"/>
    <property type="project" value="UniProtKB-UniRule"/>
</dbReference>
<comment type="function">
    <text evidence="10">Allows the formation of correctly charged Gln-tRNA(Gln) through the transamidation of misacylated Glu-tRNA(Gln) in the mitochondria. The reaction takes place in the presence of glutamine and ATP through an activated gamma-phospho-Glu-tRNA(Gln).</text>
</comment>
<keyword evidence="13" id="KW-1185">Reference proteome</keyword>
<dbReference type="PANTHER" id="PTHR11659">
    <property type="entry name" value="GLUTAMYL-TRNA GLN AMIDOTRANSFERASE SUBUNIT B MITOCHONDRIAL AND PROKARYOTIC PET112-RELATED"/>
    <property type="match status" value="1"/>
</dbReference>
<evidence type="ECO:0000256" key="7">
    <source>
        <dbReference type="ARBA" id="ARBA00024799"/>
    </source>
</evidence>
<dbReference type="InterPro" id="IPR003789">
    <property type="entry name" value="Asn/Gln_tRNA_amidoTrase-B-like"/>
</dbReference>
<evidence type="ECO:0000256" key="4">
    <source>
        <dbReference type="ARBA" id="ARBA00022741"/>
    </source>
</evidence>
<dbReference type="InterPro" id="IPR017959">
    <property type="entry name" value="Asn/Gln-tRNA_amidoTrfase_suB/E"/>
</dbReference>
<comment type="function">
    <text evidence="7">Allows the formation of correctly charged Asn-tRNA(Asn) or Gln-tRNA(Gln) through the transamidation of misacylated Asp-tRNA(Asn) or Glu-tRNA(Gln) in organisms which lack either or both of asparaginyl-tRNA or glutaminyl-tRNA synthetases. The reaction takes place in the presence of glutamine and ATP through an activated phospho-Asp-tRNA(Asn) or phospho-Glu-tRNA(Gln).</text>
</comment>
<dbReference type="FunFam" id="1.10.10.410:FF:000001">
    <property type="entry name" value="Aspartyl/glutamyl-tRNA(Asn/Gln) amidotransferase subunit B"/>
    <property type="match status" value="1"/>
</dbReference>
<keyword evidence="3 10" id="KW-0436">Ligase</keyword>
<dbReference type="Gene3D" id="1.10.150.380">
    <property type="entry name" value="GatB domain, N-terminal subdomain"/>
    <property type="match status" value="1"/>
</dbReference>
<comment type="catalytic activity">
    <reaction evidence="8">
        <text>L-aspartyl-tRNA(Asn) + L-glutamine + ATP + H2O = L-asparaginyl-tRNA(Asn) + L-glutamate + ADP + phosphate + 2 H(+)</text>
        <dbReference type="Rhea" id="RHEA:14513"/>
        <dbReference type="Rhea" id="RHEA-COMP:9674"/>
        <dbReference type="Rhea" id="RHEA-COMP:9677"/>
        <dbReference type="ChEBI" id="CHEBI:15377"/>
        <dbReference type="ChEBI" id="CHEBI:15378"/>
        <dbReference type="ChEBI" id="CHEBI:29985"/>
        <dbReference type="ChEBI" id="CHEBI:30616"/>
        <dbReference type="ChEBI" id="CHEBI:43474"/>
        <dbReference type="ChEBI" id="CHEBI:58359"/>
        <dbReference type="ChEBI" id="CHEBI:78515"/>
        <dbReference type="ChEBI" id="CHEBI:78516"/>
        <dbReference type="ChEBI" id="CHEBI:456216"/>
    </reaction>
</comment>
<dbReference type="AlphaFoldDB" id="A0AAN9VHI1"/>
<dbReference type="InterPro" id="IPR023168">
    <property type="entry name" value="GatB_Yqey_C_2"/>
</dbReference>
<dbReference type="GO" id="GO:0005524">
    <property type="term" value="F:ATP binding"/>
    <property type="evidence" value="ECO:0007669"/>
    <property type="project" value="UniProtKB-KW"/>
</dbReference>
<evidence type="ECO:0000256" key="3">
    <source>
        <dbReference type="ARBA" id="ARBA00022598"/>
    </source>
</evidence>
<comment type="subunit">
    <text evidence="10">Subunit of the heterotrimeric GatCAB amidotransferase (AdT) complex, composed of A, B and C subunits.</text>
</comment>
<dbReference type="Proteomes" id="UP001378592">
    <property type="component" value="Unassembled WGS sequence"/>
</dbReference>
<keyword evidence="6 10" id="KW-0648">Protein biosynthesis</keyword>
<dbReference type="InterPro" id="IPR018027">
    <property type="entry name" value="Asn/Gln_amidotransferase"/>
</dbReference>
<evidence type="ECO:0000256" key="6">
    <source>
        <dbReference type="ARBA" id="ARBA00022917"/>
    </source>
</evidence>
<keyword evidence="10" id="KW-0496">Mitochondrion</keyword>
<reference evidence="12 13" key="1">
    <citation type="submission" date="2024-03" db="EMBL/GenBank/DDBJ databases">
        <title>The genome assembly and annotation of the cricket Gryllus longicercus Weissman &amp; Gray.</title>
        <authorList>
            <person name="Szrajer S."/>
            <person name="Gray D."/>
            <person name="Ylla G."/>
        </authorList>
    </citation>
    <scope>NUCLEOTIDE SEQUENCE [LARGE SCALE GENOMIC DNA]</scope>
    <source>
        <strain evidence="12">DAG 2021-001</strain>
        <tissue evidence="12">Whole body minus gut</tissue>
    </source>
</reference>
<comment type="subunit">
    <text evidence="2">Heterotrimer of A, B and C subunits.</text>
</comment>
<evidence type="ECO:0000256" key="2">
    <source>
        <dbReference type="ARBA" id="ARBA00011123"/>
    </source>
</evidence>
<dbReference type="Pfam" id="PF02934">
    <property type="entry name" value="GatB_N"/>
    <property type="match status" value="1"/>
</dbReference>
<evidence type="ECO:0000256" key="1">
    <source>
        <dbReference type="ARBA" id="ARBA00005306"/>
    </source>
</evidence>
<dbReference type="InterPro" id="IPR014746">
    <property type="entry name" value="Gln_synth/guanido_kin_cat_dom"/>
</dbReference>
<dbReference type="SUPFAM" id="SSF89095">
    <property type="entry name" value="GatB/YqeY motif"/>
    <property type="match status" value="1"/>
</dbReference>
<dbReference type="EC" id="6.3.5.-" evidence="10"/>
<evidence type="ECO:0000259" key="11">
    <source>
        <dbReference type="SMART" id="SM00845"/>
    </source>
</evidence>
<name>A0AAN9VHI1_9ORTH</name>
<proteinExistence type="inferred from homology"/>
<keyword evidence="4 10" id="KW-0547">Nucleotide-binding</keyword>
<dbReference type="Gene3D" id="1.10.10.410">
    <property type="match status" value="1"/>
</dbReference>
<sequence>MHSIHIPRIQVSFFRNVKFSFERVSKREKTSLSDKQIKSKTGHWQSVVGLEIHAQISSRSKLFSGASTNFGSPVNCNVSFFDAATPGTLPVLNRSCVEAAVLTALALSCKINAVSLFDRKHYFYADLPAGYQITQQRAPIAEDGKLQFQVYTPSIHKKPYLKSSRIKQLQLEQDSGKSLHDSIEKRSLVDLNRAGVPLMELVFEPDLEDGEEAAALVKELCLILLRLNTCSCKMEEGALRVDANVSVHQPSEPLGTRTEIKNIGSIRGVANAIQFEIQRQINILNKGGVVINETRSWDPVYKQTLPMRDKEEKQDYRYMPEPNLPPLRLLIEGQLIPKDAKNLVNVTELQNRIPELPEETRRKLIKQYGLSSESAIQLVNEDQLLQHFIEIMKLEGRDAQMIVNILLIHLLTTLNKNKLSLEKCSVTSATLGEIVDLLQEGRINLLIAKKVLNEVVIGNSKSPSLIVEERKWIQITDEDEITKICADVLKNNQKMVEQYRNGKTKLFDAFVGLVAKHTDQRANMEVVVKKLKMLLQK</sequence>
<dbReference type="SMART" id="SM00845">
    <property type="entry name" value="GatB_Yqey"/>
    <property type="match status" value="1"/>
</dbReference>
<protein>
    <recommendedName>
        <fullName evidence="10">Glutamyl-tRNA(Gln) amidotransferase subunit B, mitochondrial</fullName>
        <shortName evidence="10">Glu-AdT subunit B</shortName>
        <ecNumber evidence="10">6.3.5.-</ecNumber>
    </recommendedName>
</protein>
<comment type="catalytic activity">
    <reaction evidence="9 10">
        <text>L-glutamyl-tRNA(Gln) + L-glutamine + ATP + H2O = L-glutaminyl-tRNA(Gln) + L-glutamate + ADP + phosphate + H(+)</text>
        <dbReference type="Rhea" id="RHEA:17521"/>
        <dbReference type="Rhea" id="RHEA-COMP:9681"/>
        <dbReference type="Rhea" id="RHEA-COMP:9684"/>
        <dbReference type="ChEBI" id="CHEBI:15377"/>
        <dbReference type="ChEBI" id="CHEBI:15378"/>
        <dbReference type="ChEBI" id="CHEBI:29985"/>
        <dbReference type="ChEBI" id="CHEBI:30616"/>
        <dbReference type="ChEBI" id="CHEBI:43474"/>
        <dbReference type="ChEBI" id="CHEBI:58359"/>
        <dbReference type="ChEBI" id="CHEBI:78520"/>
        <dbReference type="ChEBI" id="CHEBI:78521"/>
        <dbReference type="ChEBI" id="CHEBI:456216"/>
    </reaction>
</comment>
<dbReference type="GO" id="GO:0030956">
    <property type="term" value="C:glutamyl-tRNA(Gln) amidotransferase complex"/>
    <property type="evidence" value="ECO:0007669"/>
    <property type="project" value="UniProtKB-UniRule"/>
</dbReference>
<dbReference type="NCBIfam" id="NF004012">
    <property type="entry name" value="PRK05477.1-2"/>
    <property type="match status" value="1"/>
</dbReference>
<dbReference type="GO" id="GO:0032543">
    <property type="term" value="P:mitochondrial translation"/>
    <property type="evidence" value="ECO:0007669"/>
    <property type="project" value="UniProtKB-UniRule"/>
</dbReference>
<dbReference type="PANTHER" id="PTHR11659:SF0">
    <property type="entry name" value="GLUTAMYL-TRNA(GLN) AMIDOTRANSFERASE SUBUNIT B, MITOCHONDRIAL"/>
    <property type="match status" value="1"/>
</dbReference>
<evidence type="ECO:0000313" key="13">
    <source>
        <dbReference type="Proteomes" id="UP001378592"/>
    </source>
</evidence>
<dbReference type="Pfam" id="PF02637">
    <property type="entry name" value="GatB_Yqey"/>
    <property type="match status" value="1"/>
</dbReference>
<dbReference type="InterPro" id="IPR006075">
    <property type="entry name" value="Asn/Gln-tRNA_Trfase_suB/E_cat"/>
</dbReference>
<evidence type="ECO:0000256" key="10">
    <source>
        <dbReference type="HAMAP-Rule" id="MF_03147"/>
    </source>
</evidence>
<evidence type="ECO:0000256" key="8">
    <source>
        <dbReference type="ARBA" id="ARBA00047380"/>
    </source>
</evidence>